<gene>
    <name evidence="2" type="ORF">H4F98_13875</name>
</gene>
<protein>
    <submittedName>
        <fullName evidence="2">Aspartyl/asparaginyl beta-hydroxylase domain-containing protein</fullName>
    </submittedName>
</protein>
<dbReference type="Pfam" id="PF05118">
    <property type="entry name" value="Asp_Arg_Hydrox"/>
    <property type="match status" value="1"/>
</dbReference>
<sequence>MKLQVPFIQLPLAFDAATLAREIAALGEAPWRPHPQGFEGNSMLPLVAVDGDPANEAFAGRMQPTPALRACPYLCQVLDALGVVIGRTRLMRLAGNAEVTRHADQGYYWAERMRVHVPVVTQPTVRFECGESVVNMAAGECWVFDTWRQHRVLNDDSASRIHLVVDTVGGEGFWDLLAGGRSPGHPAPADWTARTCPPEAGHVPALACEQSNVPRVMSPWELNTLFTLLFTDTVPGPHLARVQQLSLRFVRTWRGLWARHGDAPEGLPAYRAALQAFLAEVAGPGQTLGLRNQLNWFAAMRAMIAQVAVEAEQAAPTADAGQQRMMGDNA</sequence>
<dbReference type="SUPFAM" id="SSF51197">
    <property type="entry name" value="Clavaminate synthase-like"/>
    <property type="match status" value="1"/>
</dbReference>
<comment type="caution">
    <text evidence="2">The sequence shown here is derived from an EMBL/GenBank/DDBJ whole genome shotgun (WGS) entry which is preliminary data.</text>
</comment>
<evidence type="ECO:0000259" key="1">
    <source>
        <dbReference type="Pfam" id="PF05118"/>
    </source>
</evidence>
<dbReference type="InterPro" id="IPR027443">
    <property type="entry name" value="IPNS-like_sf"/>
</dbReference>
<dbReference type="Gene3D" id="2.60.120.330">
    <property type="entry name" value="B-lactam Antibiotic, Isopenicillin N Synthase, Chain"/>
    <property type="match status" value="1"/>
</dbReference>
<evidence type="ECO:0000313" key="2">
    <source>
        <dbReference type="EMBL" id="MBB1061658.1"/>
    </source>
</evidence>
<reference evidence="2 3" key="1">
    <citation type="submission" date="2020-08" db="EMBL/GenBank/DDBJ databases">
        <authorList>
            <person name="Xu S."/>
            <person name="Li A."/>
        </authorList>
    </citation>
    <scope>NUCLEOTIDE SEQUENCE [LARGE SCALE GENOMIC DNA]</scope>
    <source>
        <strain evidence="2 3">119BY6-57</strain>
    </source>
</reference>
<dbReference type="EMBL" id="JACHTF010000017">
    <property type="protein sequence ID" value="MBB1061658.1"/>
    <property type="molecule type" value="Genomic_DNA"/>
</dbReference>
<dbReference type="AlphaFoldDB" id="A0A7W3TNN6"/>
<keyword evidence="3" id="KW-1185">Reference proteome</keyword>
<dbReference type="RefSeq" id="WP_182688432.1">
    <property type="nucleotide sequence ID" value="NZ_JACHTF010000017.1"/>
</dbReference>
<feature type="domain" description="Aspartyl/asparaginy/proline hydroxylase" evidence="1">
    <location>
        <begin position="65"/>
        <end position="167"/>
    </location>
</feature>
<evidence type="ECO:0000313" key="3">
    <source>
        <dbReference type="Proteomes" id="UP000523196"/>
    </source>
</evidence>
<proteinExistence type="predicted"/>
<organism evidence="2 3">
    <name type="scientific">Marilutibacter spongiae</name>
    <dbReference type="NCBI Taxonomy" id="2025720"/>
    <lineage>
        <taxon>Bacteria</taxon>
        <taxon>Pseudomonadati</taxon>
        <taxon>Pseudomonadota</taxon>
        <taxon>Gammaproteobacteria</taxon>
        <taxon>Lysobacterales</taxon>
        <taxon>Lysobacteraceae</taxon>
        <taxon>Marilutibacter</taxon>
    </lineage>
</organism>
<name>A0A7W3TNN6_9GAMM</name>
<accession>A0A7W3TNN6</accession>
<dbReference type="InterPro" id="IPR007803">
    <property type="entry name" value="Asp/Arg/Pro-Hydrxlase"/>
</dbReference>
<dbReference type="Proteomes" id="UP000523196">
    <property type="component" value="Unassembled WGS sequence"/>
</dbReference>